<dbReference type="InterPro" id="IPR006677">
    <property type="entry name" value="tRNA_intron_Endonuc_cat-like"/>
</dbReference>
<dbReference type="NCBIfam" id="TIGR00324">
    <property type="entry name" value="endA"/>
    <property type="match status" value="1"/>
</dbReference>
<dbReference type="AlphaFoldDB" id="A0A0D6R9W3"/>
<dbReference type="PANTHER" id="PTHR21227:SF0">
    <property type="entry name" value="TRNA-SPLICING ENDONUCLEASE SUBUNIT SEN2"/>
    <property type="match status" value="1"/>
</dbReference>
<dbReference type="GO" id="GO:0003676">
    <property type="term" value="F:nucleic acid binding"/>
    <property type="evidence" value="ECO:0007669"/>
    <property type="project" value="InterPro"/>
</dbReference>
<dbReference type="GO" id="GO:0000213">
    <property type="term" value="F:tRNA-intron lyase activity"/>
    <property type="evidence" value="ECO:0007669"/>
    <property type="project" value="UniProtKB-EC"/>
</dbReference>
<proteinExistence type="inferred from homology"/>
<dbReference type="CDD" id="cd22363">
    <property type="entry name" value="tRNA-intron_lyase_C"/>
    <property type="match status" value="1"/>
</dbReference>
<name>A0A0D6R9W3_ARACU</name>
<reference evidence="6" key="1">
    <citation type="submission" date="2015-03" db="EMBL/GenBank/DDBJ databases">
        <title>A transcriptome of Araucaria cunninghamii, an australian fine timber species.</title>
        <authorList>
            <person name="Jing Yi C.J.Y."/>
            <person name="Yin San L.Y.S."/>
            <person name="Abdul Karim S.S."/>
            <person name="Wan Azmi N.N."/>
            <person name="Hercus R.R."/>
            <person name="Croft L.L."/>
        </authorList>
    </citation>
    <scope>NUCLEOTIDE SEQUENCE</scope>
    <source>
        <strain evidence="6">MI0301</strain>
        <tissue evidence="6">Leaf</tissue>
    </source>
</reference>
<evidence type="ECO:0000313" key="6">
    <source>
        <dbReference type="EMBL" id="JAG99218.1"/>
    </source>
</evidence>
<dbReference type="PANTHER" id="PTHR21227">
    <property type="entry name" value="TRNA-SPLICING ENDONUCLEASE SUBUNIT SEN2"/>
    <property type="match status" value="1"/>
</dbReference>
<dbReference type="InterPro" id="IPR006678">
    <property type="entry name" value="tRNA_intron_Endonuc_N"/>
</dbReference>
<dbReference type="SUPFAM" id="SSF53032">
    <property type="entry name" value="tRNA-intron endonuclease catalytic domain-like"/>
    <property type="match status" value="1"/>
</dbReference>
<evidence type="ECO:0000256" key="3">
    <source>
        <dbReference type="ARBA" id="ARBA00034031"/>
    </source>
</evidence>
<dbReference type="Gene3D" id="3.40.1350.10">
    <property type="match status" value="1"/>
</dbReference>
<dbReference type="InterPro" id="IPR006676">
    <property type="entry name" value="tRNA_splic"/>
</dbReference>
<evidence type="ECO:0000259" key="4">
    <source>
        <dbReference type="Pfam" id="PF01974"/>
    </source>
</evidence>
<sequence length="269" mass="30475">MEGGGARWKSRDAAALARADPMSKIVSELQSSFHRSQTCGLLTGSAVLVQAEPEQTKLLNRACFGRPIITADPSSSSSMKGTRVKLNLEQEGAGLQWFQLGLEEAFYLSHQLGCLIICQSTPEGRKGLSHEQIWCYMKERQKTFVPHYKAYSHLRAKNWVVRSGLQYGAEFVVYRHHPALVHSEYAVIVSSETDDRQARLTTWSDWQSMLRLCGSVAKTLLLLSIIPKSNIIEEASPTCLDNYHVEEFEIKRWMAEKHREDFLSGKDER</sequence>
<dbReference type="InterPro" id="IPR036167">
    <property type="entry name" value="tRNA_intron_Endo_cat-like_sf"/>
</dbReference>
<dbReference type="Pfam" id="PF02778">
    <property type="entry name" value="tRNA_int_endo_N"/>
    <property type="match status" value="1"/>
</dbReference>
<dbReference type="GO" id="GO:0000379">
    <property type="term" value="P:tRNA-type intron splice site recognition and cleavage"/>
    <property type="evidence" value="ECO:0007669"/>
    <property type="project" value="TreeGrafter"/>
</dbReference>
<comment type="catalytic activity">
    <reaction evidence="3">
        <text>pretRNA = a 3'-half-tRNA molecule with a 5'-OH end + a 5'-half-tRNA molecule with a 2',3'-cyclic phosphate end + an intron with a 2',3'-cyclic phosphate and a 5'-hydroxyl terminus.</text>
        <dbReference type="EC" id="4.6.1.16"/>
    </reaction>
</comment>
<accession>A0A0D6R9W3</accession>
<dbReference type="InterPro" id="IPR011856">
    <property type="entry name" value="tRNA_endonuc-like_dom_sf"/>
</dbReference>
<feature type="domain" description="tRNA intron endonuclease catalytic" evidence="4">
    <location>
        <begin position="144"/>
        <end position="225"/>
    </location>
</feature>
<dbReference type="EC" id="4.6.1.16" evidence="2"/>
<dbReference type="EMBL" id="GCKF01005109">
    <property type="protein sequence ID" value="JAG99218.1"/>
    <property type="molecule type" value="Transcribed_RNA"/>
</dbReference>
<evidence type="ECO:0000259" key="5">
    <source>
        <dbReference type="Pfam" id="PF02778"/>
    </source>
</evidence>
<protein>
    <recommendedName>
        <fullName evidence="2">tRNA-intron lyase</fullName>
        <ecNumber evidence="2">4.6.1.16</ecNumber>
    </recommendedName>
</protein>
<dbReference type="Pfam" id="PF01974">
    <property type="entry name" value="tRNA_int_endo"/>
    <property type="match status" value="1"/>
</dbReference>
<comment type="similarity">
    <text evidence="1">Belongs to the tRNA-intron endonuclease family.</text>
</comment>
<evidence type="ECO:0000256" key="2">
    <source>
        <dbReference type="ARBA" id="ARBA00012573"/>
    </source>
</evidence>
<organism evidence="6">
    <name type="scientific">Araucaria cunninghamii</name>
    <name type="common">Hoop pine</name>
    <name type="synonym">Moreton Bay pine</name>
    <dbReference type="NCBI Taxonomy" id="56994"/>
    <lineage>
        <taxon>Eukaryota</taxon>
        <taxon>Viridiplantae</taxon>
        <taxon>Streptophyta</taxon>
        <taxon>Embryophyta</taxon>
        <taxon>Tracheophyta</taxon>
        <taxon>Spermatophyta</taxon>
        <taxon>Pinopsida</taxon>
        <taxon>Pinidae</taxon>
        <taxon>Conifers II</taxon>
        <taxon>Araucariales</taxon>
        <taxon>Araucariaceae</taxon>
        <taxon>Araucaria</taxon>
    </lineage>
</organism>
<dbReference type="GO" id="GO:0000214">
    <property type="term" value="C:tRNA-intron endonuclease complex"/>
    <property type="evidence" value="ECO:0007669"/>
    <property type="project" value="TreeGrafter"/>
</dbReference>
<dbReference type="GO" id="GO:0005737">
    <property type="term" value="C:cytoplasm"/>
    <property type="evidence" value="ECO:0007669"/>
    <property type="project" value="TreeGrafter"/>
</dbReference>
<evidence type="ECO:0000256" key="1">
    <source>
        <dbReference type="ARBA" id="ARBA00008078"/>
    </source>
</evidence>
<feature type="domain" description="tRNA intron endonuclease N-terminal" evidence="5">
    <location>
        <begin position="40"/>
        <end position="119"/>
    </location>
</feature>